<evidence type="ECO:0000313" key="4">
    <source>
        <dbReference type="EMBL" id="GAA1867549.1"/>
    </source>
</evidence>
<dbReference type="InterPro" id="IPR045857">
    <property type="entry name" value="O16G_dom_2"/>
</dbReference>
<keyword evidence="5" id="KW-1185">Reference proteome</keyword>
<comment type="caution">
    <text evidence="4">The sequence shown here is derived from an EMBL/GenBank/DDBJ whole genome shotgun (WGS) entry which is preliminary data.</text>
</comment>
<evidence type="ECO:0000313" key="5">
    <source>
        <dbReference type="Proteomes" id="UP001501094"/>
    </source>
</evidence>
<dbReference type="InterPro" id="IPR017853">
    <property type="entry name" value="GH"/>
</dbReference>
<name>A0ABN2NK98_9MICO</name>
<dbReference type="Pfam" id="PF00128">
    <property type="entry name" value="Alpha-amylase"/>
    <property type="match status" value="1"/>
</dbReference>
<feature type="region of interest" description="Disordered" evidence="2">
    <location>
        <begin position="255"/>
        <end position="293"/>
    </location>
</feature>
<feature type="domain" description="Glycosyl hydrolase family 13 catalytic" evidence="3">
    <location>
        <begin position="33"/>
        <end position="474"/>
    </location>
</feature>
<organism evidence="4 5">
    <name type="scientific">Myceligenerans crystallogenes</name>
    <dbReference type="NCBI Taxonomy" id="316335"/>
    <lineage>
        <taxon>Bacteria</taxon>
        <taxon>Bacillati</taxon>
        <taxon>Actinomycetota</taxon>
        <taxon>Actinomycetes</taxon>
        <taxon>Micrococcales</taxon>
        <taxon>Promicromonosporaceae</taxon>
        <taxon>Myceligenerans</taxon>
    </lineage>
</organism>
<comment type="similarity">
    <text evidence="1">Belongs to the glycosyl hydrolase 13 family.</text>
</comment>
<evidence type="ECO:0000256" key="2">
    <source>
        <dbReference type="SAM" id="MobiDB-lite"/>
    </source>
</evidence>
<dbReference type="GO" id="GO:0016787">
    <property type="term" value="F:hydrolase activity"/>
    <property type="evidence" value="ECO:0007669"/>
    <property type="project" value="UniProtKB-KW"/>
</dbReference>
<dbReference type="SUPFAM" id="SSF51445">
    <property type="entry name" value="(Trans)glycosidases"/>
    <property type="match status" value="1"/>
</dbReference>
<evidence type="ECO:0000256" key="1">
    <source>
        <dbReference type="ARBA" id="ARBA00008061"/>
    </source>
</evidence>
<evidence type="ECO:0000259" key="3">
    <source>
        <dbReference type="SMART" id="SM00642"/>
    </source>
</evidence>
<dbReference type="EMBL" id="BAAANL010000005">
    <property type="protein sequence ID" value="GAA1867549.1"/>
    <property type="molecule type" value="Genomic_DNA"/>
</dbReference>
<accession>A0ABN2NK98</accession>
<sequence>MTRTESAVPLTAGESIHAAATGSEWWRDAVIYQVYPRSFADGNGDGMGDLPGVTARLGHLAQLGVDAVWLSPFYRSPQKDAGYDVADYRQIDPLFGTLADFDAMRSRAHELGLRVIVDLVPNHTSDQHVWFAEALAAAPGSAARERYMFRDGKGADGSEPPNNWQSIFGGPAWTRLAPAGHDGPAGPQWYLHLFDSSQPDLNWENEEVRAEFENVLRFWLDRGVDGFRVDVAHGMVKEPGLPDWAGKVAMVEGADAGQPGRAGATSSDGTPVSNTAADAAEAESGGSNEGPMFDQEGVHEIYRAWHKVLAEYDDERCLVAEAWVSPMSRLARYVRDDEMQQAFNFAFLTTQWDAAAIRRVVAESLETMDAVGAPTTWVLSNHDVVRHASRLGLDEVADGPLNGIGPEDPQPDATLGLRRARAASLLMLGLPGSAYVYQGEELGLPDHTTLPDEVRQDPAFFRTKGKEAGRDGCRIPLPWEADAPGLGFGASGETWLPQPEAYRALAADQQYGVAGSTFEMYRNALELRRAEGLGRGGLSWVTGYAGAADVIALRVAGVVVLSNLGTTPVVLPEGAEVLISSAPVAGDASGIAVPSDTTVWLRA</sequence>
<dbReference type="InterPro" id="IPR006047">
    <property type="entry name" value="GH13_cat_dom"/>
</dbReference>
<protein>
    <submittedName>
        <fullName evidence="4">Glycoside hydrolase family 13 protein</fullName>
    </submittedName>
</protein>
<keyword evidence="4" id="KW-0378">Hydrolase</keyword>
<proteinExistence type="inferred from homology"/>
<feature type="compositionally biased region" description="Low complexity" evidence="2">
    <location>
        <begin position="273"/>
        <end position="290"/>
    </location>
</feature>
<dbReference type="PANTHER" id="PTHR10357">
    <property type="entry name" value="ALPHA-AMYLASE FAMILY MEMBER"/>
    <property type="match status" value="1"/>
</dbReference>
<reference evidence="4 5" key="1">
    <citation type="journal article" date="2019" name="Int. J. Syst. Evol. Microbiol.">
        <title>The Global Catalogue of Microorganisms (GCM) 10K type strain sequencing project: providing services to taxonomists for standard genome sequencing and annotation.</title>
        <authorList>
            <consortium name="The Broad Institute Genomics Platform"/>
            <consortium name="The Broad Institute Genome Sequencing Center for Infectious Disease"/>
            <person name="Wu L."/>
            <person name="Ma J."/>
        </authorList>
    </citation>
    <scope>NUCLEOTIDE SEQUENCE [LARGE SCALE GENOMIC DNA]</scope>
    <source>
        <strain evidence="4 5">JCM 14326</strain>
    </source>
</reference>
<dbReference type="PANTHER" id="PTHR10357:SF179">
    <property type="entry name" value="NEUTRAL AND BASIC AMINO ACID TRANSPORT PROTEIN RBAT"/>
    <property type="match status" value="1"/>
</dbReference>
<dbReference type="Gene3D" id="3.20.20.80">
    <property type="entry name" value="Glycosidases"/>
    <property type="match status" value="2"/>
</dbReference>
<dbReference type="Gene3D" id="3.90.400.10">
    <property type="entry name" value="Oligo-1,6-glucosidase, Domain 2"/>
    <property type="match status" value="1"/>
</dbReference>
<dbReference type="CDD" id="cd11332">
    <property type="entry name" value="AmyAc_OligoGlu_TS"/>
    <property type="match status" value="1"/>
</dbReference>
<dbReference type="Proteomes" id="UP001501094">
    <property type="component" value="Unassembled WGS sequence"/>
</dbReference>
<gene>
    <name evidence="4" type="ORF">GCM10009751_27260</name>
</gene>
<dbReference type="RefSeq" id="WP_344103782.1">
    <property type="nucleotide sequence ID" value="NZ_BAAANL010000005.1"/>
</dbReference>
<dbReference type="SMART" id="SM00642">
    <property type="entry name" value="Aamy"/>
    <property type="match status" value="1"/>
</dbReference>